<dbReference type="Gene3D" id="3.40.50.1820">
    <property type="entry name" value="alpha/beta hydrolase"/>
    <property type="match status" value="1"/>
</dbReference>
<dbReference type="EMBL" id="CP032152">
    <property type="protein sequence ID" value="QLL29814.1"/>
    <property type="molecule type" value="Genomic_DNA"/>
</dbReference>
<dbReference type="Proteomes" id="UP000261812">
    <property type="component" value="Chromosome"/>
</dbReference>
<dbReference type="Gene3D" id="2.120.10.30">
    <property type="entry name" value="TolB, C-terminal domain"/>
    <property type="match status" value="1"/>
</dbReference>
<dbReference type="InterPro" id="IPR011042">
    <property type="entry name" value="6-blade_b-propeller_TolB-like"/>
</dbReference>
<dbReference type="Pfam" id="PF00326">
    <property type="entry name" value="Peptidase_S9"/>
    <property type="match status" value="1"/>
</dbReference>
<evidence type="ECO:0000313" key="2">
    <source>
        <dbReference type="EMBL" id="QLL29814.1"/>
    </source>
</evidence>
<feature type="domain" description="Peptidase S9 prolyl oligopeptidase catalytic" evidence="1">
    <location>
        <begin position="409"/>
        <end position="613"/>
    </location>
</feature>
<protein>
    <submittedName>
        <fullName evidence="2">S9 family peptidase</fullName>
    </submittedName>
</protein>
<dbReference type="SUPFAM" id="SSF53474">
    <property type="entry name" value="alpha/beta-Hydrolases"/>
    <property type="match status" value="1"/>
</dbReference>
<dbReference type="AlphaFoldDB" id="A0A7D6J3J9"/>
<name>A0A7D6J3J9_9CYAN</name>
<dbReference type="PANTHER" id="PTHR43056:SF5">
    <property type="entry name" value="PEPTIDASE S9 PROLYL OLIGOPEPTIDASE CATALYTIC DOMAIN-CONTAINING PROTEIN"/>
    <property type="match status" value="1"/>
</dbReference>
<dbReference type="SUPFAM" id="SSF82171">
    <property type="entry name" value="DPP6 N-terminal domain-like"/>
    <property type="match status" value="1"/>
</dbReference>
<dbReference type="RefSeq" id="WP_181496215.1">
    <property type="nucleotide sequence ID" value="NZ_CP032152.1"/>
</dbReference>
<sequence length="616" mass="67707">MSLDYGHWPSILSAAEVSAAATSISELRATPLGLVWLERRPQEKGRVVLMRQGQELLAAPWSARSRVNEYGGGAYWCHGDQIYFVNDADQGIYALGEPGPQLIYQAANTRFADGCVDPWRDRLLCVEEVHLPEGGSRQSLVAISLAGERTSLVTGAGFYAAPRLSPEGNTLVWLQWSAPQMPWDGCELWAATVNSDGSLGTPYRIAGSREESVQQPQWQGETLYYISDRSGWWNLYRYRDGHHEPVWQASDDAGVPLWVFGQSTYALVNAETAVLTYSDRGLWRLAVVSLTTGEWQTVPTDYTEIHSLVHLSDRAAAFIGSSPLLPPHIVQFNLDDGTTTPLQPIASPLPSAWISQPEVLEFPTSDGATAYGFFYPPKNPQVQPPPDSRPPLIVRCHGGPTAASGTGLDLRIQFWTSRGFAVLDVNYRGSTGYGRAYRNALRGQWGVVDVADCSAGAQYLVAQGRVAGDRLAIRGSSAGGYTTLCALTFTRVFHGGASYYGIGDLISLLKETHAFEAHYFDQLIAPYPEGADFYRQRSPLYHVDCLTCPVIFFQGLKDVVVPPSQAEQMVTALQAKGIPVEYYTFAEEGHGFRHSSTIATALEAELKFYQRHLLKG</sequence>
<dbReference type="PANTHER" id="PTHR43056">
    <property type="entry name" value="PEPTIDASE S9 PROLYL OLIGOPEPTIDASE"/>
    <property type="match status" value="1"/>
</dbReference>
<evidence type="ECO:0000313" key="3">
    <source>
        <dbReference type="Proteomes" id="UP000261812"/>
    </source>
</evidence>
<keyword evidence="3" id="KW-1185">Reference proteome</keyword>
<accession>A0A7D6J3J9</accession>
<gene>
    <name evidence="2" type="ORF">D3A95_03195</name>
</gene>
<dbReference type="KEGG" id="tsq:D3A95_03195"/>
<dbReference type="InterPro" id="IPR001375">
    <property type="entry name" value="Peptidase_S9_cat"/>
</dbReference>
<evidence type="ECO:0000259" key="1">
    <source>
        <dbReference type="Pfam" id="PF00326"/>
    </source>
</evidence>
<reference evidence="3" key="1">
    <citation type="submission" date="2018-09" db="EMBL/GenBank/DDBJ databases">
        <title>Complete genome sequence of thermophilic cyanobacteria strain Thermosynechococcus elongatus PKUAC-SCTE542.</title>
        <authorList>
            <person name="Liang Y."/>
            <person name="Tang J."/>
            <person name="Daroch M."/>
        </authorList>
    </citation>
    <scope>NUCLEOTIDE SEQUENCE [LARGE SCALE GENOMIC DNA]</scope>
    <source>
        <strain evidence="3">E542</strain>
    </source>
</reference>
<proteinExistence type="predicted"/>
<dbReference type="InterPro" id="IPR050585">
    <property type="entry name" value="Xaa-Pro_dipeptidyl-ppase/CocE"/>
</dbReference>
<organism evidence="2 3">
    <name type="scientific">Thermosynechococcus sichuanensis E542</name>
    <dbReference type="NCBI Taxonomy" id="2016101"/>
    <lineage>
        <taxon>Bacteria</taxon>
        <taxon>Bacillati</taxon>
        <taxon>Cyanobacteriota</taxon>
        <taxon>Cyanophyceae</taxon>
        <taxon>Acaryochloridales</taxon>
        <taxon>Thermosynechococcaceae</taxon>
        <taxon>Thermosynechococcus</taxon>
        <taxon>Thermosynechococcus sichuanensis</taxon>
    </lineage>
</organism>
<dbReference type="GO" id="GO:0008236">
    <property type="term" value="F:serine-type peptidase activity"/>
    <property type="evidence" value="ECO:0007669"/>
    <property type="project" value="InterPro"/>
</dbReference>
<dbReference type="GO" id="GO:0006508">
    <property type="term" value="P:proteolysis"/>
    <property type="evidence" value="ECO:0007669"/>
    <property type="project" value="InterPro"/>
</dbReference>
<dbReference type="InterPro" id="IPR029058">
    <property type="entry name" value="AB_hydrolase_fold"/>
</dbReference>